<evidence type="ECO:0000313" key="2">
    <source>
        <dbReference type="EMBL" id="EQM62696.1"/>
    </source>
</evidence>
<accession>A0ABN0MZI2</accession>
<feature type="transmembrane region" description="Helical" evidence="1">
    <location>
        <begin position="82"/>
        <end position="104"/>
    </location>
</feature>
<keyword evidence="1" id="KW-0812">Transmembrane</keyword>
<evidence type="ECO:0000313" key="3">
    <source>
        <dbReference type="Proteomes" id="UP000016064"/>
    </source>
</evidence>
<dbReference type="Pfam" id="PF07146">
    <property type="entry name" value="DUF1389"/>
    <property type="match status" value="1"/>
</dbReference>
<sequence>MTCKAVDLYFSKSISFSPAYLERKVSLGRSVLLEKIVGCVDDFLSIRGAKIQVVDQSEKGELYCKVVNSEFSCVKSCMKIPGYLLVIPVIVALVIKLISHILLFRKYQLRQQDKGDDKVHQIATQTMLSNIQEGDTGGGFTVISQDLLAIFLDNFPKVIGDLLIEQNLNFEEFQEFMDMLIRIKLSGSLSVLPSSSLKEKLRKFGITRISRFLAAESTESLSMYQRKLKDVLLSHCPFMWLSNFCDRSAVGSNSFAISPVPREAWKSRASLCSYWVSRLGFSDENITIFSPVFWILAEALTDNEYKMLAYFSSTDSWEQVRGIISELLVRYRQYISRSPEFSALDIDESLFSKYLLLFMKHGFSLPGIRLLRSLTLDQLLTLQDLTIGAGGNRLSKWMKSLGGLFYNPDLPHAICLPFDAFNNFSQELLLLTWSELSTHGINKNDIEFSSYLSEICGCPIVIADPVSYKEEKQVRKYDLESGECVLTLQPGSDSVAELRWTNWSRSVHPKKRCSRLSLS</sequence>
<reference evidence="2 3" key="1">
    <citation type="submission" date="2013-07" db="EMBL/GenBank/DDBJ databases">
        <title>Isolation of a new Chlamydia species from the feral Sacred Ibis (Threskiornis aethiopicus): Chlamydia ibidis.</title>
        <authorList>
            <person name="Vorimore F."/>
            <person name="Hsia R.-C."/>
            <person name="Huot-Creasy H."/>
            <person name="Bastian S."/>
            <person name="Deruyter L."/>
            <person name="Passet A."/>
            <person name="Sachse K."/>
            <person name="Bavoil P."/>
            <person name="Myers G."/>
            <person name="Laroucau K."/>
        </authorList>
    </citation>
    <scope>NUCLEOTIDE SEQUENCE [LARGE SCALE GENOMIC DNA]</scope>
    <source>
        <strain evidence="2 3">10-1398/6</strain>
    </source>
</reference>
<name>A0ABN0MZI2_9CHLA</name>
<dbReference type="Proteomes" id="UP000016064">
    <property type="component" value="Unassembled WGS sequence"/>
</dbReference>
<dbReference type="EMBL" id="APJW01000002">
    <property type="protein sequence ID" value="EQM62696.1"/>
    <property type="molecule type" value="Genomic_DNA"/>
</dbReference>
<gene>
    <name evidence="2" type="ORF">H359_0629</name>
</gene>
<protein>
    <submittedName>
        <fullName evidence="2">Uncharacterized protein</fullName>
    </submittedName>
</protein>
<comment type="caution">
    <text evidence="2">The sequence shown here is derived from an EMBL/GenBank/DDBJ whole genome shotgun (WGS) entry which is preliminary data.</text>
</comment>
<keyword evidence="1" id="KW-1133">Transmembrane helix</keyword>
<dbReference type="InterPro" id="IPR010792">
    <property type="entry name" value="DUF1389"/>
</dbReference>
<proteinExistence type="predicted"/>
<dbReference type="RefSeq" id="WP_020370183.1">
    <property type="nucleotide sequence ID" value="NZ_APJW01000002.1"/>
</dbReference>
<organism evidence="2 3">
    <name type="scientific">Chlamydia ibidis 10-1398/6</name>
    <dbReference type="NCBI Taxonomy" id="1046581"/>
    <lineage>
        <taxon>Bacteria</taxon>
        <taxon>Pseudomonadati</taxon>
        <taxon>Chlamydiota</taxon>
        <taxon>Chlamydiia</taxon>
        <taxon>Chlamydiales</taxon>
        <taxon>Chlamydiaceae</taxon>
        <taxon>Chlamydia/Chlamydophila group</taxon>
        <taxon>Chlamydia</taxon>
    </lineage>
</organism>
<keyword evidence="3" id="KW-1185">Reference proteome</keyword>
<keyword evidence="1" id="KW-0472">Membrane</keyword>
<evidence type="ECO:0000256" key="1">
    <source>
        <dbReference type="SAM" id="Phobius"/>
    </source>
</evidence>